<feature type="non-terminal residue" evidence="5">
    <location>
        <position position="1189"/>
    </location>
</feature>
<accession>A0A367JW67</accession>
<dbReference type="InterPro" id="IPR001251">
    <property type="entry name" value="CRAL-TRIO_dom"/>
</dbReference>
<evidence type="ECO:0000256" key="2">
    <source>
        <dbReference type="ARBA" id="ARBA00022553"/>
    </source>
</evidence>
<dbReference type="Gene3D" id="2.30.29.30">
    <property type="entry name" value="Pleckstrin-homology domain (PH domain)/Phosphotyrosine-binding domain (PTB)"/>
    <property type="match status" value="1"/>
</dbReference>
<dbReference type="Gene3D" id="1.10.506.10">
    <property type="entry name" value="GTPase Activation - p120gap, domain 1"/>
    <property type="match status" value="1"/>
</dbReference>
<dbReference type="PANTHER" id="PTHR10194:SF142">
    <property type="entry name" value="NEUROFIBROMIN"/>
    <property type="match status" value="1"/>
</dbReference>
<organism evidence="5 6">
    <name type="scientific">Rhizopus stolonifer</name>
    <name type="common">Rhizopus nigricans</name>
    <dbReference type="NCBI Taxonomy" id="4846"/>
    <lineage>
        <taxon>Eukaryota</taxon>
        <taxon>Fungi</taxon>
        <taxon>Fungi incertae sedis</taxon>
        <taxon>Mucoromycota</taxon>
        <taxon>Mucoromycotina</taxon>
        <taxon>Mucoromycetes</taxon>
        <taxon>Mucorales</taxon>
        <taxon>Mucorineae</taxon>
        <taxon>Rhizopodaceae</taxon>
        <taxon>Rhizopus</taxon>
    </lineage>
</organism>
<dbReference type="InterPro" id="IPR008936">
    <property type="entry name" value="Rho_GTPase_activation_prot"/>
</dbReference>
<comment type="caution">
    <text evidence="5">The sequence shown here is derived from an EMBL/GenBank/DDBJ whole genome shotgun (WGS) entry which is preliminary data.</text>
</comment>
<reference evidence="5 6" key="1">
    <citation type="journal article" date="2018" name="G3 (Bethesda)">
        <title>Phylogenetic and Phylogenomic Definition of Rhizopus Species.</title>
        <authorList>
            <person name="Gryganskyi A.P."/>
            <person name="Golan J."/>
            <person name="Dolatabadi S."/>
            <person name="Mondo S."/>
            <person name="Robb S."/>
            <person name="Idnurm A."/>
            <person name="Muszewska A."/>
            <person name="Steczkiewicz K."/>
            <person name="Masonjones S."/>
            <person name="Liao H.L."/>
            <person name="Gajdeczka M.T."/>
            <person name="Anike F."/>
            <person name="Vuek A."/>
            <person name="Anishchenko I.M."/>
            <person name="Voigt K."/>
            <person name="de Hoog G.S."/>
            <person name="Smith M.E."/>
            <person name="Heitman J."/>
            <person name="Vilgalys R."/>
            <person name="Stajich J.E."/>
        </authorList>
    </citation>
    <scope>NUCLEOTIDE SEQUENCE [LARGE SCALE GENOMIC DNA]</scope>
    <source>
        <strain evidence="5 6">LSU 92-RS-03</strain>
    </source>
</reference>
<protein>
    <submittedName>
        <fullName evidence="5">Ras GTPase activating protein ira2</fullName>
    </submittedName>
</protein>
<keyword evidence="1" id="KW-0343">GTPase activation</keyword>
<feature type="domain" description="Ras-GAP" evidence="3">
    <location>
        <begin position="1"/>
        <end position="154"/>
    </location>
</feature>
<dbReference type="STRING" id="4846.A0A367JW67"/>
<dbReference type="SMART" id="SM00516">
    <property type="entry name" value="SEC14"/>
    <property type="match status" value="1"/>
</dbReference>
<evidence type="ECO:0000259" key="4">
    <source>
        <dbReference type="PROSITE" id="PS50191"/>
    </source>
</evidence>
<evidence type="ECO:0000256" key="1">
    <source>
        <dbReference type="ARBA" id="ARBA00022468"/>
    </source>
</evidence>
<dbReference type="PANTHER" id="PTHR10194">
    <property type="entry name" value="RAS GTPASE-ACTIVATING PROTEINS"/>
    <property type="match status" value="1"/>
</dbReference>
<dbReference type="Pfam" id="PF00616">
    <property type="entry name" value="RasGAP"/>
    <property type="match status" value="1"/>
</dbReference>
<dbReference type="SMART" id="SM00323">
    <property type="entry name" value="RasGAP"/>
    <property type="match status" value="1"/>
</dbReference>
<evidence type="ECO:0000313" key="6">
    <source>
        <dbReference type="Proteomes" id="UP000253551"/>
    </source>
</evidence>
<feature type="non-terminal residue" evidence="5">
    <location>
        <position position="1"/>
    </location>
</feature>
<dbReference type="Pfam" id="PF13716">
    <property type="entry name" value="CRAL_TRIO_2"/>
    <property type="match status" value="1"/>
</dbReference>
<dbReference type="InterPro" id="IPR036865">
    <property type="entry name" value="CRAL-TRIO_dom_sf"/>
</dbReference>
<dbReference type="PROSITE" id="PS50191">
    <property type="entry name" value="CRAL_TRIO"/>
    <property type="match status" value="1"/>
</dbReference>
<feature type="domain" description="CRAL-TRIO" evidence="4">
    <location>
        <begin position="284"/>
        <end position="439"/>
    </location>
</feature>
<dbReference type="AlphaFoldDB" id="A0A367JW67"/>
<dbReference type="InterPro" id="IPR011993">
    <property type="entry name" value="PH-like_dom_sf"/>
</dbReference>
<dbReference type="GO" id="GO:0005096">
    <property type="term" value="F:GTPase activator activity"/>
    <property type="evidence" value="ECO:0007669"/>
    <property type="project" value="UniProtKB-KW"/>
</dbReference>
<dbReference type="InterPro" id="IPR039360">
    <property type="entry name" value="Ras_GTPase"/>
</dbReference>
<evidence type="ECO:0000313" key="5">
    <source>
        <dbReference type="EMBL" id="RCH94224.1"/>
    </source>
</evidence>
<proteinExistence type="predicted"/>
<dbReference type="Proteomes" id="UP000253551">
    <property type="component" value="Unassembled WGS sequence"/>
</dbReference>
<gene>
    <name evidence="5" type="primary">IRA2_7</name>
    <name evidence="5" type="ORF">CU098_002940</name>
</gene>
<sequence length="1189" mass="135332">QESNLFRRTSVATRLLSAYTKDQAQEYLRSVLTPVFQKIVDLPTSYELDPLKVPKSELEANRQNLISITELFVQAICQSSAPTSFREICRLISTAVLARFPHAKHAAVGSFLFLRFFCPAIVSPESFGLVKSPLPREIRRGLLLATKVIQNLANNVLFGAKETFMIVLNDFLTSHIYTVTSFLREMTLVSDESSMTYELNQNNYRLLHRVLTDHMEHLARDLTSQRLLHTHDPETMTKMKKKFDKFANTLAQLGNPTRESTEISNRFVTSNQLYEDFMRRNSERRMDLDELKSAFYEGGASKSGRPVFYLIMRHVQVNSIDLELLIYHILHTLEINGSRTFDVLIDFTLFSKDNDIPAQWLKQLLKLASQDLVDNTVNLYIYNPNTFLKYYLRKTQIRPTHKLQKRTFFAVTLADLQEHFQAIEIKLPDSTIGLETDPSVVFFPVYKIIQYKTNIPLAIKVSAEYVQIMTVHKQELAYRLHTVLNDVYHISEIEQATLVQNNSQNSEPANEFGFKTIRDSTIRIFSSPKREAIVNTIIKSQRRYESSRPTTLTERTIRPNDVPGRLLNMALLNMGSDDPDLRLSSYRLLYALTRAFNFNASRELLDTRDLCLPANSTEFIVGISEKIAVKEPLLTIEFLNECVVGYTKSKESTRYLILLYMLPWLPNLTLFCGNSAVNTAKVKDSLRQMIDLTVNGEMTKLIQAKIWKTISCVEGIIHLVIDTFLQVALEHGVGSRHAEVLADTLVTLTSVTIRLKLLSILRRVLVRTSFNPTRSLISHETWPEIAILVRFILMTSFNSQGPLKRHVPEVLNMVALLVATGPTLVRSSIHGIMVHMIQMLCTRIPLPANNIQRLQLILQELSESKWRLLFGLSPTLLEPISLISFDIIVTKLLDIMHLAAPNPDILHCWRARWMSLVTSTAFQFNPAIQPRALVILGHLGRQEMDDDLLYQILVALRGALAIFSPSEPQLVISLMMCLKNVVFHDSGYLLDLFWVAVALVQLDLPEVFEPALELLESVFGSLDEHGLFDQGVYEVLLEARKPLMDLTSEVGFEQDFSFAVVGVVMKGMRYRDIKSTLYRALWSFLEIERRKIGTSPLGYVVALLPMAAKNHELQALLMLAGLSVLGDLEEEKMYEGIFDRLDIMDDRTALFVISLLATMIHVADSESERLFIFGVLSEAAVSMPNVFAL</sequence>
<dbReference type="SUPFAM" id="SSF48350">
    <property type="entry name" value="GTPase activation domain, GAP"/>
    <property type="match status" value="1"/>
</dbReference>
<dbReference type="CDD" id="cd00170">
    <property type="entry name" value="SEC14"/>
    <property type="match status" value="1"/>
</dbReference>
<dbReference type="Gene3D" id="3.40.525.10">
    <property type="entry name" value="CRAL-TRIO lipid binding domain"/>
    <property type="match status" value="1"/>
</dbReference>
<evidence type="ECO:0000259" key="3">
    <source>
        <dbReference type="PROSITE" id="PS50018"/>
    </source>
</evidence>
<keyword evidence="2" id="KW-0597">Phosphoprotein</keyword>
<dbReference type="Pfam" id="PF21877">
    <property type="entry name" value="PH_NF1"/>
    <property type="match status" value="1"/>
</dbReference>
<name>A0A367JW67_RHIST</name>
<dbReference type="OrthoDB" id="28245at2759"/>
<dbReference type="InterPro" id="IPR023152">
    <property type="entry name" value="RasGAP_CS"/>
</dbReference>
<dbReference type="EMBL" id="PJQM01002584">
    <property type="protein sequence ID" value="RCH94224.1"/>
    <property type="molecule type" value="Genomic_DNA"/>
</dbReference>
<dbReference type="PROSITE" id="PS50018">
    <property type="entry name" value="RAS_GTPASE_ACTIV_2"/>
    <property type="match status" value="1"/>
</dbReference>
<dbReference type="InterPro" id="IPR001936">
    <property type="entry name" value="RasGAP_dom"/>
</dbReference>
<dbReference type="PROSITE" id="PS00509">
    <property type="entry name" value="RAS_GTPASE_ACTIV_1"/>
    <property type="match status" value="1"/>
</dbReference>
<keyword evidence="6" id="KW-1185">Reference proteome</keyword>
<dbReference type="InterPro" id="IPR054071">
    <property type="entry name" value="PH_NF1"/>
</dbReference>